<organism evidence="3 4">
    <name type="scientific">Nematostella vectensis</name>
    <name type="common">Starlet sea anemone</name>
    <dbReference type="NCBI Taxonomy" id="45351"/>
    <lineage>
        <taxon>Eukaryota</taxon>
        <taxon>Metazoa</taxon>
        <taxon>Cnidaria</taxon>
        <taxon>Anthozoa</taxon>
        <taxon>Hexacorallia</taxon>
        <taxon>Actiniaria</taxon>
        <taxon>Edwardsiidae</taxon>
        <taxon>Nematostella</taxon>
    </lineage>
</organism>
<dbReference type="CDD" id="cd04493">
    <property type="entry name" value="BRCA2DBD_OB1"/>
    <property type="match status" value="1"/>
</dbReference>
<dbReference type="Gene3D" id="6.10.70.10">
    <property type="match status" value="1"/>
</dbReference>
<dbReference type="SMART" id="SM01341">
    <property type="entry name" value="Tower"/>
    <property type="match status" value="1"/>
</dbReference>
<dbReference type="InParanoid" id="A7SNN6"/>
<dbReference type="InterPro" id="IPR015205">
    <property type="entry name" value="Tower_dom"/>
</dbReference>
<dbReference type="Pfam" id="PF21318">
    <property type="entry name" value="BRCA2DBD_OB2"/>
    <property type="match status" value="1"/>
</dbReference>
<dbReference type="Proteomes" id="UP000001593">
    <property type="component" value="Unassembled WGS sequence"/>
</dbReference>
<sequence length="491" mass="54832">SLYMSQLDNLGVSGEVQAVTSANAGSFRFDGRAFCSEHARATEGGIRTEDGGLVRLGSDGRVGLEEIEAAFLGTPGVDPSLVCTGWVANHFRWIVWKLAALEVSFPQCFAGRCLTPDWVMCQLKYRYDLEIDRSHRSALKKVLERDDASTKTMVLCVSGVNPPDLNQENGTSNKITDDEATPIRGSTPLRHQTCGTITVTDGWYSVQASLDRPLDHLVRTGQIHVGQKLCVNGAELIGYDQPVSPLEAPNSLMLRLHANSTRRAQWNARLGFQRHSHPFPLPLGSLFADGGAVGCVDVVVLRTYPLEFMEKLSDGTTVFRCARAEDRESNHYHMEQERAREDLLSRVQREIESEAGQTDSLPKLSKRMRRSCSTRDVMKLTGGKEINEALNSAPDPSTLEECLDCDQLRSLQEYRRTLMEEQRRDMEERFQQAWQKHIQGVGGGHDIISTALLFLLPVATLSIWRPSEEIMQMLTEGSRLKIYHLSSSPSR</sequence>
<dbReference type="PhylomeDB" id="A7SNN6"/>
<feature type="region of interest" description="Disordered" evidence="1">
    <location>
        <begin position="166"/>
        <end position="187"/>
    </location>
</feature>
<reference evidence="3 4" key="1">
    <citation type="journal article" date="2007" name="Science">
        <title>Sea anemone genome reveals ancestral eumetazoan gene repertoire and genomic organization.</title>
        <authorList>
            <person name="Putnam N.H."/>
            <person name="Srivastava M."/>
            <person name="Hellsten U."/>
            <person name="Dirks B."/>
            <person name="Chapman J."/>
            <person name="Salamov A."/>
            <person name="Terry A."/>
            <person name="Shapiro H."/>
            <person name="Lindquist E."/>
            <person name="Kapitonov V.V."/>
            <person name="Jurka J."/>
            <person name="Genikhovich G."/>
            <person name="Grigoriev I.V."/>
            <person name="Lucas S.M."/>
            <person name="Steele R.E."/>
            <person name="Finnerty J.R."/>
            <person name="Technau U."/>
            <person name="Martindale M.Q."/>
            <person name="Rokhsar D.S."/>
        </authorList>
    </citation>
    <scope>NUCLEOTIDE SEQUENCE [LARGE SCALE GENOMIC DNA]</scope>
    <source>
        <strain evidence="4">CH2 X CH6</strain>
    </source>
</reference>
<name>A7SNN6_NEMVE</name>
<dbReference type="Gene3D" id="2.40.50.140">
    <property type="entry name" value="Nucleic acid-binding proteins"/>
    <property type="match status" value="2"/>
</dbReference>
<evidence type="ECO:0000256" key="1">
    <source>
        <dbReference type="SAM" id="MobiDB-lite"/>
    </source>
</evidence>
<dbReference type="Pfam" id="PF09121">
    <property type="entry name" value="Tower"/>
    <property type="match status" value="1"/>
</dbReference>
<dbReference type="InterPro" id="IPR015187">
    <property type="entry name" value="BRCA2_OB_1"/>
</dbReference>
<dbReference type="eggNOG" id="KOG4751">
    <property type="taxonomic scope" value="Eukaryota"/>
</dbReference>
<evidence type="ECO:0000313" key="3">
    <source>
        <dbReference type="EMBL" id="EDO34687.1"/>
    </source>
</evidence>
<dbReference type="OMA" id="IWANSTR"/>
<dbReference type="PANTHER" id="PTHR11289">
    <property type="entry name" value="BREAST CANCER TYPE 2 SUSCEPTIBILITY PROTEIN BRCA2"/>
    <property type="match status" value="1"/>
</dbReference>
<dbReference type="Pfam" id="PF09169">
    <property type="entry name" value="BRCA-2_helical"/>
    <property type="match status" value="1"/>
</dbReference>
<gene>
    <name evidence="3" type="ORF">NEMVEDRAFT_v1g11039</name>
</gene>
<dbReference type="STRING" id="45351.A7SNN6"/>
<dbReference type="AlphaFoldDB" id="A7SNN6"/>
<dbReference type="PANTHER" id="PTHR11289:SF0">
    <property type="entry name" value="BREAST CANCER TYPE 2 SUSCEPTIBILITY PROTEIN"/>
    <property type="match status" value="1"/>
</dbReference>
<accession>A7SNN6</accession>
<dbReference type="SUPFAM" id="SSF81878">
    <property type="entry name" value="BRCA2 tower domain"/>
    <property type="match status" value="1"/>
</dbReference>
<dbReference type="InterPro" id="IPR012340">
    <property type="entry name" value="NA-bd_OB-fold"/>
</dbReference>
<feature type="non-terminal residue" evidence="3">
    <location>
        <position position="1"/>
    </location>
</feature>
<dbReference type="GO" id="GO:0000724">
    <property type="term" value="P:double-strand break repair via homologous recombination"/>
    <property type="evidence" value="ECO:0007669"/>
    <property type="project" value="InterPro"/>
</dbReference>
<dbReference type="InterPro" id="IPR015252">
    <property type="entry name" value="BRCA2_hlx"/>
</dbReference>
<protein>
    <recommendedName>
        <fullName evidence="2">Tower domain-containing protein</fullName>
    </recommendedName>
</protein>
<proteinExistence type="predicted"/>
<evidence type="ECO:0000313" key="4">
    <source>
        <dbReference type="Proteomes" id="UP000001593"/>
    </source>
</evidence>
<dbReference type="SUPFAM" id="SSF81872">
    <property type="entry name" value="BRCA2 helical domain"/>
    <property type="match status" value="1"/>
</dbReference>
<dbReference type="InterPro" id="IPR015525">
    <property type="entry name" value="BRCA2"/>
</dbReference>
<dbReference type="Pfam" id="PF09103">
    <property type="entry name" value="BRCA-2_OB1"/>
    <property type="match status" value="1"/>
</dbReference>
<evidence type="ECO:0000259" key="2">
    <source>
        <dbReference type="SMART" id="SM01341"/>
    </source>
</evidence>
<feature type="domain" description="Tower" evidence="2">
    <location>
        <begin position="309"/>
        <end position="350"/>
    </location>
</feature>
<dbReference type="InterPro" id="IPR036315">
    <property type="entry name" value="BRCA2_hlx_sf"/>
</dbReference>
<keyword evidence="4" id="KW-1185">Reference proteome</keyword>
<dbReference type="HOGENOM" id="CLU_556209_0_0_1"/>
<feature type="non-terminal residue" evidence="3">
    <location>
        <position position="491"/>
    </location>
</feature>
<dbReference type="EMBL" id="DS469722">
    <property type="protein sequence ID" value="EDO34687.1"/>
    <property type="molecule type" value="Genomic_DNA"/>
</dbReference>
<dbReference type="SUPFAM" id="SSF50249">
    <property type="entry name" value="Nucleic acid-binding proteins"/>
    <property type="match status" value="2"/>
</dbReference>